<sequence length="1488" mass="166297">MCLVKVKQEEEHVVPYRVVQQPRRRASRRSRDIERSYSRTEVVHHEPSPRPSASYVSVPSPKPLQIPAPQPAPVFVQPPPPSPPPPAPMPAPPPPASHVSSHHTSRHGGALYVEVSPRSSVSSRSSSPGRSEYVVREHEVRRERQRQYSPENPRYEHYRYVEPASSESDHYERYQRRDQSRQRSRSRAGYDDPRGSYRETNTRVSIVDDDGRRRRDYGRALRAGSRNHLPPTMSIRVLIKDYPHRAIALATSTHALVLRHSSSTTEHNGNPNASSTSLGSNGAGVARCMVEFTRLEEIDLDDYRAINSVQIHGTLGLITVNHDVFLVVVNGASKVATVRPGETVQRIYSVGFYCLTSTTYDTLLNDEVNPYPTDTIDDEGYEMGFGGRKEQAPMEHPCLALKKILSSGTFYYSSDFDLTRRLQDRTTDAATVSIDSLDAGFLWNSYMIQPLVDFRSRLAPREKEALDASGILTSAIRGFALTITIPKASAPIRVRDSGMPSSMTLISRLSCKRAGTRFNSRGIDDDGNVANFVESETVYWAPSGACFSYVQVRGSVPIFWEQQAGLLPGQQKITITRSPDATQPAFDKHFDNLELSYGTIHVVNLLSNEKPNEMELSQRYRGHIRNSPLNQGDLAERDHDLVKLTEYDFHAETRGPGGYEMASMISQWIQRSAEGFGYYLSDDVEEETRNNGHDSLVRRTMSILQQEGVFRTNCLDCLDRTNLVQTIISKMALELFLSHKGLRASQDFWARHSSMWADNGDSLSKIYAGTGALKSSFTRSGKMSLAGALADARKSATRMYINNFADKGRQNTIDMLLGRLIGQVPVHLYDPLNDFVVAELARRSTEYSETEMINILVGTFNLNGKTNGIKSDLSPWLCPDVDASQQCPEIVAVGFQEIVELSPQQIMSTDPDRREAWEEAVRMCLNRNAELHRKDEYVILRGGQLVGASLSVFVRSDCLKHIKNVEGALKKTGMSGMAGNKGAVAIRFEYANTSICLVTAHLAAGFANYEERNRDYKTISHGLRFQRNRSIDDHDTVIWLGDFNYRIGLNNEKVQRLCHVGDLETLYDNDQLNLQMVAGLTFPYYSEARITFPPTYKYDLNSNQYDTSEKARIPAWCDRVLRKGDNIRQIHYNDAPLRFSDHRPVYATFQVLVQRVDEKRKDALKAALYRQRREVVGDTRAAGRLGEDETDDEDLLGYDSIEPGLPPASSDRRKWWLDNGLPAKARVQPPSNDFVPNPNRASNPFTPSPEPEWVDIRHLPSRKPEPPPARGSQKARTVEINNTSSSTSLPAPHKPTARKMVAPLYPGHAAQILGTDGARDPQSDLRRTTSSASTHSMPSLPYRASNTLPQNQVSSSSSSGSAKPQVLRKPAPPPIPNKKPSLLSKSSTPPPPQQRYRDDPSMMMQQSRSQPPAARRSMAPPPSNLTRKPVQNLIDGDEAPALPPRMGSNGSGLRGSADGGGGGGRNLMDEEPEDLQNMRDWEVLRPMR</sequence>
<protein>
    <recommendedName>
        <fullName evidence="4">phosphoinositide 5-phosphatase</fullName>
        <ecNumber evidence="4">3.1.3.36</ecNumber>
    </recommendedName>
</protein>
<feature type="compositionally biased region" description="Low complexity" evidence="9">
    <location>
        <begin position="1378"/>
        <end position="1387"/>
    </location>
</feature>
<evidence type="ECO:0000256" key="8">
    <source>
        <dbReference type="ARBA" id="ARBA00022927"/>
    </source>
</evidence>
<dbReference type="GO" id="GO:0005737">
    <property type="term" value="C:cytoplasm"/>
    <property type="evidence" value="ECO:0007669"/>
    <property type="project" value="UniProtKB-SubCell"/>
</dbReference>
<dbReference type="GO" id="GO:0015031">
    <property type="term" value="P:protein transport"/>
    <property type="evidence" value="ECO:0007669"/>
    <property type="project" value="UniProtKB-KW"/>
</dbReference>
<feature type="compositionally biased region" description="Basic and acidic residues" evidence="9">
    <location>
        <begin position="1317"/>
        <end position="1327"/>
    </location>
</feature>
<evidence type="ECO:0000259" key="10">
    <source>
        <dbReference type="PROSITE" id="PS50275"/>
    </source>
</evidence>
<feature type="compositionally biased region" description="Low complexity" evidence="9">
    <location>
        <begin position="115"/>
        <end position="132"/>
    </location>
</feature>
<dbReference type="Pfam" id="PF02383">
    <property type="entry name" value="Syja_N"/>
    <property type="match status" value="1"/>
</dbReference>
<dbReference type="STRING" id="183478.A0A364NF68"/>
<keyword evidence="6" id="KW-0963">Cytoplasm</keyword>
<dbReference type="GO" id="GO:0043813">
    <property type="term" value="F:phosphatidylinositol-3,5-bisphosphate 5-phosphatase activity"/>
    <property type="evidence" value="ECO:0007669"/>
    <property type="project" value="TreeGrafter"/>
</dbReference>
<evidence type="ECO:0000256" key="6">
    <source>
        <dbReference type="ARBA" id="ARBA00022490"/>
    </source>
</evidence>
<gene>
    <name evidence="11" type="ORF">DDE83_000713</name>
</gene>
<dbReference type="Gene3D" id="3.60.10.10">
    <property type="entry name" value="Endonuclease/exonuclease/phosphatase"/>
    <property type="match status" value="1"/>
</dbReference>
<proteinExistence type="inferred from homology"/>
<feature type="compositionally biased region" description="Basic and acidic residues" evidence="9">
    <location>
        <begin position="133"/>
        <end position="146"/>
    </location>
</feature>
<feature type="compositionally biased region" description="Basic and acidic residues" evidence="9">
    <location>
        <begin position="167"/>
        <end position="181"/>
    </location>
</feature>
<keyword evidence="8" id="KW-0653">Protein transport</keyword>
<dbReference type="PANTHER" id="PTHR11200">
    <property type="entry name" value="INOSITOL 5-PHOSPHATASE"/>
    <property type="match status" value="1"/>
</dbReference>
<accession>A0A364NF68</accession>
<feature type="compositionally biased region" description="Polar residues" evidence="9">
    <location>
        <begin position="1328"/>
        <end position="1337"/>
    </location>
</feature>
<dbReference type="InterPro" id="IPR036691">
    <property type="entry name" value="Endo/exonu/phosph_ase_sf"/>
</dbReference>
<dbReference type="GO" id="GO:0046856">
    <property type="term" value="P:phosphatidylinositol dephosphorylation"/>
    <property type="evidence" value="ECO:0007669"/>
    <property type="project" value="InterPro"/>
</dbReference>
<evidence type="ECO:0000256" key="4">
    <source>
        <dbReference type="ARBA" id="ARBA00013044"/>
    </source>
</evidence>
<feature type="compositionally biased region" description="Basic and acidic residues" evidence="9">
    <location>
        <begin position="29"/>
        <end position="48"/>
    </location>
</feature>
<dbReference type="EC" id="3.1.3.36" evidence="4"/>
<dbReference type="InterPro" id="IPR000300">
    <property type="entry name" value="IPPc"/>
</dbReference>
<keyword evidence="5" id="KW-0813">Transport</keyword>
<evidence type="ECO:0000256" key="7">
    <source>
        <dbReference type="ARBA" id="ARBA00022801"/>
    </source>
</evidence>
<feature type="region of interest" description="Disordered" evidence="9">
    <location>
        <begin position="1188"/>
        <end position="1488"/>
    </location>
</feature>
<dbReference type="PROSITE" id="PS50275">
    <property type="entry name" value="SAC"/>
    <property type="match status" value="1"/>
</dbReference>
<evidence type="ECO:0000256" key="3">
    <source>
        <dbReference type="ARBA" id="ARBA00009678"/>
    </source>
</evidence>
<dbReference type="Proteomes" id="UP000249619">
    <property type="component" value="Unassembled WGS sequence"/>
</dbReference>
<feature type="compositionally biased region" description="Polar residues" evidence="9">
    <location>
        <begin position="1344"/>
        <end position="1353"/>
    </location>
</feature>
<comment type="caution">
    <text evidence="11">The sequence shown here is derived from an EMBL/GenBank/DDBJ whole genome shotgun (WGS) entry which is preliminary data.</text>
</comment>
<evidence type="ECO:0000256" key="2">
    <source>
        <dbReference type="ARBA" id="ARBA00008943"/>
    </source>
</evidence>
<comment type="similarity">
    <text evidence="2">Belongs to the synaptojanin family.</text>
</comment>
<dbReference type="GO" id="GO:0016020">
    <property type="term" value="C:membrane"/>
    <property type="evidence" value="ECO:0007669"/>
    <property type="project" value="TreeGrafter"/>
</dbReference>
<feature type="compositionally biased region" description="Basic and acidic residues" evidence="9">
    <location>
        <begin position="1476"/>
        <end position="1488"/>
    </location>
</feature>
<feature type="compositionally biased region" description="Polar residues" evidence="9">
    <location>
        <begin position="1279"/>
        <end position="1289"/>
    </location>
</feature>
<evidence type="ECO:0000313" key="11">
    <source>
        <dbReference type="EMBL" id="RAR15916.1"/>
    </source>
</evidence>
<evidence type="ECO:0000256" key="9">
    <source>
        <dbReference type="SAM" id="MobiDB-lite"/>
    </source>
</evidence>
<organism evidence="11 12">
    <name type="scientific">Stemphylium lycopersici</name>
    <name type="common">Tomato gray leaf spot disease fungus</name>
    <name type="synonym">Thyrospora lycopersici</name>
    <dbReference type="NCBI Taxonomy" id="183478"/>
    <lineage>
        <taxon>Eukaryota</taxon>
        <taxon>Fungi</taxon>
        <taxon>Dikarya</taxon>
        <taxon>Ascomycota</taxon>
        <taxon>Pezizomycotina</taxon>
        <taxon>Dothideomycetes</taxon>
        <taxon>Pleosporomycetidae</taxon>
        <taxon>Pleosporales</taxon>
        <taxon>Pleosporineae</taxon>
        <taxon>Pleosporaceae</taxon>
        <taxon>Stemphylium</taxon>
    </lineage>
</organism>
<dbReference type="Pfam" id="PF22669">
    <property type="entry name" value="Exo_endo_phos2"/>
    <property type="match status" value="1"/>
</dbReference>
<dbReference type="FunFam" id="3.60.10.10:FF:000029">
    <property type="entry name" value="Inositol polyphosphate 5-phosphatase"/>
    <property type="match status" value="1"/>
</dbReference>
<dbReference type="SMART" id="SM00128">
    <property type="entry name" value="IPPc"/>
    <property type="match status" value="1"/>
</dbReference>
<name>A0A364NF68_STELY</name>
<evidence type="ECO:0000256" key="1">
    <source>
        <dbReference type="ARBA" id="ARBA00004496"/>
    </source>
</evidence>
<dbReference type="GO" id="GO:0004439">
    <property type="term" value="F:phosphatidylinositol-4,5-bisphosphate 5-phosphatase activity"/>
    <property type="evidence" value="ECO:0007669"/>
    <property type="project" value="UniProtKB-EC"/>
</dbReference>
<feature type="domain" description="SAC" evidence="10">
    <location>
        <begin position="401"/>
        <end position="769"/>
    </location>
</feature>
<feature type="compositionally biased region" description="Polar residues" evidence="9">
    <location>
        <begin position="261"/>
        <end position="280"/>
    </location>
</feature>
<feature type="compositionally biased region" description="Gly residues" evidence="9">
    <location>
        <begin position="1449"/>
        <end position="1465"/>
    </location>
</feature>
<feature type="region of interest" description="Disordered" evidence="9">
    <location>
        <begin position="20"/>
        <end position="203"/>
    </location>
</feature>
<feature type="compositionally biased region" description="Pro residues" evidence="9">
    <location>
        <begin position="60"/>
        <end position="96"/>
    </location>
</feature>
<dbReference type="OrthoDB" id="405996at2759"/>
<dbReference type="InterPro" id="IPR046985">
    <property type="entry name" value="IP5"/>
</dbReference>
<dbReference type="InterPro" id="IPR002013">
    <property type="entry name" value="SAC_dom"/>
</dbReference>
<feature type="compositionally biased region" description="Basic and acidic residues" evidence="9">
    <location>
        <begin position="188"/>
        <end position="201"/>
    </location>
</feature>
<comment type="subcellular location">
    <subcellularLocation>
        <location evidence="1">Cytoplasm</location>
    </subcellularLocation>
</comment>
<comment type="similarity">
    <text evidence="3">In the central section; belongs to the inositol 1,4,5-trisphosphate 5-phosphatase family.</text>
</comment>
<evidence type="ECO:0000256" key="5">
    <source>
        <dbReference type="ARBA" id="ARBA00022448"/>
    </source>
</evidence>
<dbReference type="SUPFAM" id="SSF56219">
    <property type="entry name" value="DNase I-like"/>
    <property type="match status" value="1"/>
</dbReference>
<reference evidence="12" key="1">
    <citation type="submission" date="2018-05" db="EMBL/GenBank/DDBJ databases">
        <title>Draft genome sequence of Stemphylium lycopersici strain CIDEFI 213.</title>
        <authorList>
            <person name="Medina R."/>
            <person name="Franco M.E.E."/>
            <person name="Lucentini C.G."/>
            <person name="Saparrat M.C.N."/>
            <person name="Balatti P.A."/>
        </authorList>
    </citation>
    <scope>NUCLEOTIDE SEQUENCE [LARGE SCALE GENOMIC DNA]</scope>
    <source>
        <strain evidence="12">CIDEFI 213</strain>
    </source>
</reference>
<keyword evidence="12" id="KW-1185">Reference proteome</keyword>
<feature type="compositionally biased region" description="Low complexity" evidence="9">
    <location>
        <begin position="1405"/>
        <end position="1418"/>
    </location>
</feature>
<feature type="region of interest" description="Disordered" evidence="9">
    <location>
        <begin position="261"/>
        <end position="282"/>
    </location>
</feature>
<evidence type="ECO:0000313" key="12">
    <source>
        <dbReference type="Proteomes" id="UP000249619"/>
    </source>
</evidence>
<feature type="compositionally biased region" description="Basic and acidic residues" evidence="9">
    <location>
        <begin position="1254"/>
        <end position="1265"/>
    </location>
</feature>
<dbReference type="PANTHER" id="PTHR11200:SF257">
    <property type="entry name" value="PHOSPHOINOSITIDE 5-PHOSPHATASE"/>
    <property type="match status" value="1"/>
</dbReference>
<dbReference type="EMBL" id="QGDH01000007">
    <property type="protein sequence ID" value="RAR15916.1"/>
    <property type="molecule type" value="Genomic_DNA"/>
</dbReference>
<keyword evidence="7 11" id="KW-0378">Hydrolase</keyword>